<dbReference type="InterPro" id="IPR052844">
    <property type="entry name" value="Leaf_Dev_Regulator"/>
</dbReference>
<gene>
    <name evidence="10" type="ORF">SAY87_008961</name>
</gene>
<evidence type="ECO:0000259" key="8">
    <source>
        <dbReference type="PROSITE" id="PS50090"/>
    </source>
</evidence>
<evidence type="ECO:0008006" key="12">
    <source>
        <dbReference type="Google" id="ProtNLM"/>
    </source>
</evidence>
<dbReference type="PANTHER" id="PTHR47214">
    <property type="entry name" value="PROTEIN ROUGH SHEATH 2 HOMOLOG"/>
    <property type="match status" value="1"/>
</dbReference>
<evidence type="ECO:0000313" key="11">
    <source>
        <dbReference type="Proteomes" id="UP001345219"/>
    </source>
</evidence>
<keyword evidence="4" id="KW-0238">DNA-binding</keyword>
<protein>
    <recommendedName>
        <fullName evidence="12">Asymmetric leaves 1</fullName>
    </recommendedName>
</protein>
<evidence type="ECO:0000256" key="6">
    <source>
        <dbReference type="ARBA" id="ARBA00023242"/>
    </source>
</evidence>
<keyword evidence="5" id="KW-0804">Transcription</keyword>
<dbReference type="AlphaFoldDB" id="A0AAN7JYT0"/>
<dbReference type="FunFam" id="1.10.10.60:FF:000449">
    <property type="entry name" value="MYB-related transcription factor"/>
    <property type="match status" value="1"/>
</dbReference>
<evidence type="ECO:0000256" key="4">
    <source>
        <dbReference type="ARBA" id="ARBA00023125"/>
    </source>
</evidence>
<keyword evidence="3" id="KW-0805">Transcription regulation</keyword>
<evidence type="ECO:0000256" key="5">
    <source>
        <dbReference type="ARBA" id="ARBA00023163"/>
    </source>
</evidence>
<dbReference type="InterPro" id="IPR009057">
    <property type="entry name" value="Homeodomain-like_sf"/>
</dbReference>
<dbReference type="GO" id="GO:0003677">
    <property type="term" value="F:DNA binding"/>
    <property type="evidence" value="ECO:0007669"/>
    <property type="project" value="UniProtKB-KW"/>
</dbReference>
<feature type="coiled-coil region" evidence="7">
    <location>
        <begin position="265"/>
        <end position="304"/>
    </location>
</feature>
<dbReference type="SUPFAM" id="SSF46689">
    <property type="entry name" value="Homeodomain-like"/>
    <property type="match status" value="1"/>
</dbReference>
<feature type="domain" description="HTH myb-type" evidence="9">
    <location>
        <begin position="54"/>
        <end position="108"/>
    </location>
</feature>
<dbReference type="GO" id="GO:0006355">
    <property type="term" value="P:regulation of DNA-templated transcription"/>
    <property type="evidence" value="ECO:0007669"/>
    <property type="project" value="UniProtKB-ARBA"/>
</dbReference>
<evidence type="ECO:0000256" key="3">
    <source>
        <dbReference type="ARBA" id="ARBA00023015"/>
    </source>
</evidence>
<dbReference type="CDD" id="cd00167">
    <property type="entry name" value="SANT"/>
    <property type="match status" value="2"/>
</dbReference>
<reference evidence="10 11" key="1">
    <citation type="journal article" date="2023" name="Hortic Res">
        <title>Pangenome of water caltrop reveals structural variations and asymmetric subgenome divergence after allopolyploidization.</title>
        <authorList>
            <person name="Zhang X."/>
            <person name="Chen Y."/>
            <person name="Wang L."/>
            <person name="Yuan Y."/>
            <person name="Fang M."/>
            <person name="Shi L."/>
            <person name="Lu R."/>
            <person name="Comes H.P."/>
            <person name="Ma Y."/>
            <person name="Chen Y."/>
            <person name="Huang G."/>
            <person name="Zhou Y."/>
            <person name="Zheng Z."/>
            <person name="Qiu Y."/>
        </authorList>
    </citation>
    <scope>NUCLEOTIDE SEQUENCE [LARGE SCALE GENOMIC DNA]</scope>
    <source>
        <tissue evidence="10">Roots</tissue>
    </source>
</reference>
<accession>A0AAN7JYT0</accession>
<dbReference type="PANTHER" id="PTHR47214:SF3">
    <property type="entry name" value="TRANSCRIPTION FACTOR AS1"/>
    <property type="match status" value="1"/>
</dbReference>
<evidence type="ECO:0000256" key="7">
    <source>
        <dbReference type="SAM" id="Coils"/>
    </source>
</evidence>
<dbReference type="Proteomes" id="UP001345219">
    <property type="component" value="Chromosome 8"/>
</dbReference>
<evidence type="ECO:0000256" key="2">
    <source>
        <dbReference type="ARBA" id="ARBA00022737"/>
    </source>
</evidence>
<keyword evidence="7" id="KW-0175">Coiled coil</keyword>
<dbReference type="PROSITE" id="PS50090">
    <property type="entry name" value="MYB_LIKE"/>
    <property type="match status" value="2"/>
</dbReference>
<dbReference type="InterPro" id="IPR017930">
    <property type="entry name" value="Myb_dom"/>
</dbReference>
<evidence type="ECO:0000259" key="9">
    <source>
        <dbReference type="PROSITE" id="PS51294"/>
    </source>
</evidence>
<proteinExistence type="predicted"/>
<sequence length="382" mass="43885">MKDRQRWRAEEDALLRAYVKQYGPREWHLVSQRMNTTINRDAKSCLERWKNYLKPGIKKGSLTEEEQRLVIQLQAKHGNKWKKIAAEVPGRTAKRLGKWWEVFKEKQQREQKENNRMMHPIEEGKYDQILETFAEKIVKERTSSALLIAGSNNGFLHTEVPAHSPSVLPPWLSNSNTSTNLQPLSPSVTLSLSSSTVTTSPPIPQLQPERSIESTSFSISSLPSHGTGYAHGEAIVISELLDCCRELMDGHQAWLAHKKESAWRLKRLELQLDSEKTNRRREKMEEIESKISFLMEEQKAALERIQEEYQEQLAWVRRDVEAKEMKLAEQWVRKHHQLYTVVEQMRVQASPALIPPGDRALSGCTHSQTGCPFTGFPSLGPC</sequence>
<dbReference type="PROSITE" id="PS51294">
    <property type="entry name" value="HTH_MYB"/>
    <property type="match status" value="2"/>
</dbReference>
<comment type="caution">
    <text evidence="10">The sequence shown here is derived from an EMBL/GenBank/DDBJ whole genome shotgun (WGS) entry which is preliminary data.</text>
</comment>
<dbReference type="InterPro" id="IPR001005">
    <property type="entry name" value="SANT/Myb"/>
</dbReference>
<dbReference type="Pfam" id="PF13921">
    <property type="entry name" value="Myb_DNA-bind_6"/>
    <property type="match status" value="1"/>
</dbReference>
<feature type="domain" description="Myb-like" evidence="8">
    <location>
        <begin position="1"/>
        <end position="53"/>
    </location>
</feature>
<dbReference type="SMART" id="SM00717">
    <property type="entry name" value="SANT"/>
    <property type="match status" value="2"/>
</dbReference>
<comment type="subcellular location">
    <subcellularLocation>
        <location evidence="1">Nucleus</location>
    </subcellularLocation>
</comment>
<keyword evidence="11" id="KW-1185">Reference proteome</keyword>
<feature type="domain" description="Myb-like" evidence="8">
    <location>
        <begin position="54"/>
        <end position="104"/>
    </location>
</feature>
<dbReference type="EMBL" id="JAXIOK010000014">
    <property type="protein sequence ID" value="KAK4755204.1"/>
    <property type="molecule type" value="Genomic_DNA"/>
</dbReference>
<keyword evidence="6" id="KW-0539">Nucleus</keyword>
<evidence type="ECO:0000313" key="10">
    <source>
        <dbReference type="EMBL" id="KAK4755204.1"/>
    </source>
</evidence>
<feature type="domain" description="HTH myb-type" evidence="9">
    <location>
        <begin position="1"/>
        <end position="53"/>
    </location>
</feature>
<dbReference type="Gene3D" id="1.10.10.60">
    <property type="entry name" value="Homeodomain-like"/>
    <property type="match status" value="2"/>
</dbReference>
<dbReference type="GO" id="GO:0005634">
    <property type="term" value="C:nucleus"/>
    <property type="evidence" value="ECO:0007669"/>
    <property type="project" value="UniProtKB-SubCell"/>
</dbReference>
<organism evidence="10 11">
    <name type="scientific">Trapa incisa</name>
    <dbReference type="NCBI Taxonomy" id="236973"/>
    <lineage>
        <taxon>Eukaryota</taxon>
        <taxon>Viridiplantae</taxon>
        <taxon>Streptophyta</taxon>
        <taxon>Embryophyta</taxon>
        <taxon>Tracheophyta</taxon>
        <taxon>Spermatophyta</taxon>
        <taxon>Magnoliopsida</taxon>
        <taxon>eudicotyledons</taxon>
        <taxon>Gunneridae</taxon>
        <taxon>Pentapetalae</taxon>
        <taxon>rosids</taxon>
        <taxon>malvids</taxon>
        <taxon>Myrtales</taxon>
        <taxon>Lythraceae</taxon>
        <taxon>Trapa</taxon>
    </lineage>
</organism>
<name>A0AAN7JYT0_9MYRT</name>
<keyword evidence="2" id="KW-0677">Repeat</keyword>
<evidence type="ECO:0000256" key="1">
    <source>
        <dbReference type="ARBA" id="ARBA00004123"/>
    </source>
</evidence>